<dbReference type="OrthoDB" id="1162953at2"/>
<keyword evidence="1" id="KW-1133">Transmembrane helix</keyword>
<dbReference type="Proteomes" id="UP000219048">
    <property type="component" value="Unassembled WGS sequence"/>
</dbReference>
<reference evidence="3" key="1">
    <citation type="submission" date="2017-09" db="EMBL/GenBank/DDBJ databases">
        <authorList>
            <person name="Varghese N."/>
            <person name="Submissions S."/>
        </authorList>
    </citation>
    <scope>NUCLEOTIDE SEQUENCE [LARGE SCALE GENOMIC DNA]</scope>
    <source>
        <strain evidence="3">DSM 25885</strain>
    </source>
</reference>
<accession>A0A285MHC5</accession>
<evidence type="ECO:0008006" key="4">
    <source>
        <dbReference type="Google" id="ProtNLM"/>
    </source>
</evidence>
<name>A0A285MHC5_9FLAO</name>
<gene>
    <name evidence="2" type="ORF">SAMN06265377_0552</name>
</gene>
<feature type="transmembrane region" description="Helical" evidence="1">
    <location>
        <begin position="46"/>
        <end position="65"/>
    </location>
</feature>
<organism evidence="2 3">
    <name type="scientific">Flagellimonas pacifica</name>
    <dbReference type="NCBI Taxonomy" id="1247520"/>
    <lineage>
        <taxon>Bacteria</taxon>
        <taxon>Pseudomonadati</taxon>
        <taxon>Bacteroidota</taxon>
        <taxon>Flavobacteriia</taxon>
        <taxon>Flavobacteriales</taxon>
        <taxon>Flavobacteriaceae</taxon>
        <taxon>Flagellimonas</taxon>
    </lineage>
</organism>
<dbReference type="RefSeq" id="WP_097044236.1">
    <property type="nucleotide sequence ID" value="NZ_OBEH01000001.1"/>
</dbReference>
<keyword evidence="1" id="KW-0472">Membrane</keyword>
<evidence type="ECO:0000256" key="1">
    <source>
        <dbReference type="SAM" id="Phobius"/>
    </source>
</evidence>
<evidence type="ECO:0000313" key="3">
    <source>
        <dbReference type="Proteomes" id="UP000219048"/>
    </source>
</evidence>
<keyword evidence="3" id="KW-1185">Reference proteome</keyword>
<sequence>MKTKISIKLAGFMNLFGALVHTFLGQTTLVNPLMDSDLNAQAKIEWLGVWHIVTVILFATSYVYLNEGFKSKTPPKYTLIKQISWLYVLFSLIFIIVSIWQQILAPQWILLLPVGLFGFFGVSVAKKGTN</sequence>
<dbReference type="EMBL" id="OBEH01000001">
    <property type="protein sequence ID" value="SNY94891.1"/>
    <property type="molecule type" value="Genomic_DNA"/>
</dbReference>
<feature type="transmembrane region" description="Helical" evidence="1">
    <location>
        <begin position="12"/>
        <end position="34"/>
    </location>
</feature>
<keyword evidence="1" id="KW-0812">Transmembrane</keyword>
<protein>
    <recommendedName>
        <fullName evidence="4">DUF423 domain-containing protein</fullName>
    </recommendedName>
</protein>
<dbReference type="AlphaFoldDB" id="A0A285MHC5"/>
<feature type="transmembrane region" description="Helical" evidence="1">
    <location>
        <begin position="108"/>
        <end position="125"/>
    </location>
</feature>
<evidence type="ECO:0000313" key="2">
    <source>
        <dbReference type="EMBL" id="SNY94891.1"/>
    </source>
</evidence>
<feature type="transmembrane region" description="Helical" evidence="1">
    <location>
        <begin position="85"/>
        <end position="102"/>
    </location>
</feature>
<proteinExistence type="predicted"/>